<evidence type="ECO:0000313" key="1">
    <source>
        <dbReference type="EMBL" id="APH39773.1"/>
    </source>
</evidence>
<dbReference type="EMBL" id="CP017921">
    <property type="protein sequence ID" value="APH39773.1"/>
    <property type="molecule type" value="Genomic_DNA"/>
</dbReference>
<evidence type="ECO:0000313" key="3">
    <source>
        <dbReference type="EMBL" id="SDW39983.1"/>
    </source>
</evidence>
<reference evidence="1 4" key="1">
    <citation type="submission" date="2016-10" db="EMBL/GenBank/DDBJ databases">
        <title>Methanohalophilus halophilus.</title>
        <authorList>
            <person name="L'haridon S."/>
        </authorList>
    </citation>
    <scope>NUCLEOTIDE SEQUENCE [LARGE SCALE GENOMIC DNA]</scope>
    <source>
        <strain evidence="1 4">Z-7982</strain>
    </source>
</reference>
<dbReference type="EMBL" id="FNMU01000002">
    <property type="protein sequence ID" value="SDW39983.1"/>
    <property type="molecule type" value="Genomic_DNA"/>
</dbReference>
<keyword evidence="4" id="KW-1185">Reference proteome</keyword>
<protein>
    <submittedName>
        <fullName evidence="1">Uncharacterized protein</fullName>
    </submittedName>
</protein>
<sequence>MEIEGRLKQLTIPLSLTLQLLPDGEERSKDYIARRQNEVKGVRSQSWEGAIFNYVFALAKGEDEPHPDFAQYSTDDGIAAVTPSMVAKHFGASTKAISQALGSIGMTTEQTTVRLQTGSKKIRQYVVPDENIWRGIVQRYYYTDEELEDKNPECPEVLKSRRYGIGM</sequence>
<evidence type="ECO:0000313" key="6">
    <source>
        <dbReference type="Proteomes" id="UP000267921"/>
    </source>
</evidence>
<dbReference type="EMBL" id="RJJG01000004">
    <property type="protein sequence ID" value="RNI08886.1"/>
    <property type="molecule type" value="Genomic_DNA"/>
</dbReference>
<gene>
    <name evidence="1" type="ORF">BHR79_09995</name>
    <name evidence="2" type="ORF">EFE40_05265</name>
    <name evidence="3" type="ORF">SAMN04515625_0919</name>
</gene>
<evidence type="ECO:0000313" key="4">
    <source>
        <dbReference type="Proteomes" id="UP000186879"/>
    </source>
</evidence>
<dbReference type="AlphaFoldDB" id="A0A1L3Q4M9"/>
<name>A0A1L3Q4M9_9EURY</name>
<accession>A0A1L3Q4M9</accession>
<dbReference type="OrthoDB" id="115542at2157"/>
<proteinExistence type="predicted"/>
<reference evidence="2 6" key="3">
    <citation type="submission" date="2018-10" db="EMBL/GenBank/DDBJ databases">
        <title>Cultivation of a novel Methanohalophilus strain from Kebrit Deep of the Red Sea and a genomic comparison of members of the genus Methanohalophilus.</title>
        <authorList>
            <person name="Guan Y."/>
            <person name="Ngugi D.K."/>
            <person name="Stingl U."/>
        </authorList>
    </citation>
    <scope>NUCLEOTIDE SEQUENCE [LARGE SCALE GENOMIC DNA]</scope>
    <source>
        <strain evidence="2 6">DSM 3094</strain>
    </source>
</reference>
<dbReference type="KEGG" id="mhaz:BHR79_09995"/>
<organism evidence="1 4">
    <name type="scientific">Methanohalophilus halophilus</name>
    <dbReference type="NCBI Taxonomy" id="2177"/>
    <lineage>
        <taxon>Archaea</taxon>
        <taxon>Methanobacteriati</taxon>
        <taxon>Methanobacteriota</taxon>
        <taxon>Stenosarchaea group</taxon>
        <taxon>Methanomicrobia</taxon>
        <taxon>Methanosarcinales</taxon>
        <taxon>Methanosarcinaceae</taxon>
        <taxon>Methanohalophilus</taxon>
    </lineage>
</organism>
<dbReference type="RefSeq" id="WP_072562187.1">
    <property type="nucleotide sequence ID" value="NZ_CP017921.1"/>
</dbReference>
<evidence type="ECO:0000313" key="5">
    <source>
        <dbReference type="Proteomes" id="UP000198669"/>
    </source>
</evidence>
<dbReference type="Proteomes" id="UP000267921">
    <property type="component" value="Unassembled WGS sequence"/>
</dbReference>
<dbReference type="Proteomes" id="UP000186879">
    <property type="component" value="Chromosome"/>
</dbReference>
<reference evidence="3 5" key="2">
    <citation type="submission" date="2016-10" db="EMBL/GenBank/DDBJ databases">
        <authorList>
            <person name="de Groot N.N."/>
        </authorList>
    </citation>
    <scope>NUCLEOTIDE SEQUENCE [LARGE SCALE GENOMIC DNA]</scope>
    <source>
        <strain evidence="3 5">Z-7982</strain>
    </source>
</reference>
<dbReference type="Proteomes" id="UP000198669">
    <property type="component" value="Unassembled WGS sequence"/>
</dbReference>
<evidence type="ECO:0000313" key="2">
    <source>
        <dbReference type="EMBL" id="RNI08886.1"/>
    </source>
</evidence>
<dbReference type="GeneID" id="30584105"/>